<dbReference type="NCBIfam" id="TIGR03558">
    <property type="entry name" value="oxido_grp_1"/>
    <property type="match status" value="1"/>
</dbReference>
<sequence length="346" mass="38530">MKISVLNLVPLRQGQTYREAMTDMVDLAQKIEQLGYERLWIAEHHNMKSIGSSATVLLMQHALAHTQKIRVGSGGIMLPNHSPYIVAEQFGTLETLYPGRVDLGLGRAPGTDMKTAQALRRTDNLNPRFAEDVTELAGYFSDTNTVHAYPAAGLQVPFYILGSSTDSAYLAAEMGLPYSFASHFAPAMMEEALAIYRRYFRPSAVLARPYVILGANAVLADSDEEAQRLATTQLKSFLGIVTGHSSGLQPPLDSEDDVWQNYLVTVNVPHFGPLAFEREDIIHREKMVVKQMSQVSLIGSPALVQRQLAELRERVEFDELIVNSYIYDKKAQHRSFELLKGAADQF</sequence>
<evidence type="ECO:0000313" key="3">
    <source>
        <dbReference type="EMBL" id="MFC3932470.1"/>
    </source>
</evidence>
<dbReference type="GO" id="GO:0016491">
    <property type="term" value="F:oxidoreductase activity"/>
    <property type="evidence" value="ECO:0007669"/>
    <property type="project" value="UniProtKB-KW"/>
</dbReference>
<dbReference type="EC" id="1.-.-.-" evidence="3"/>
<dbReference type="RefSeq" id="WP_380431911.1">
    <property type="nucleotide sequence ID" value="NZ_JBHSAC010000055.1"/>
</dbReference>
<reference evidence="4" key="1">
    <citation type="journal article" date="2019" name="Int. J. Syst. Evol. Microbiol.">
        <title>The Global Catalogue of Microorganisms (GCM) 10K type strain sequencing project: providing services to taxonomists for standard genome sequencing and annotation.</title>
        <authorList>
            <consortium name="The Broad Institute Genomics Platform"/>
            <consortium name="The Broad Institute Genome Sequencing Center for Infectious Disease"/>
            <person name="Wu L."/>
            <person name="Ma J."/>
        </authorList>
    </citation>
    <scope>NUCLEOTIDE SEQUENCE [LARGE SCALE GENOMIC DNA]</scope>
    <source>
        <strain evidence="4">CCUG 58728</strain>
    </source>
</reference>
<protein>
    <submittedName>
        <fullName evidence="3">LLM class flavin-dependent oxidoreductase</fullName>
        <ecNumber evidence="3">1.-.-.-</ecNumber>
    </submittedName>
</protein>
<evidence type="ECO:0000256" key="1">
    <source>
        <dbReference type="ARBA" id="ARBA00007789"/>
    </source>
</evidence>
<keyword evidence="3" id="KW-0560">Oxidoreductase</keyword>
<name>A0ABV8D2D3_9STRE</name>
<comment type="similarity">
    <text evidence="1">To bacterial alkanal monooxygenase alpha and beta chains.</text>
</comment>
<comment type="caution">
    <text evidence="3">The sequence shown here is derived from an EMBL/GenBank/DDBJ whole genome shotgun (WGS) entry which is preliminary data.</text>
</comment>
<gene>
    <name evidence="3" type="ORF">ACFOSE_06785</name>
</gene>
<dbReference type="Pfam" id="PF00296">
    <property type="entry name" value="Bac_luciferase"/>
    <property type="match status" value="1"/>
</dbReference>
<evidence type="ECO:0000313" key="4">
    <source>
        <dbReference type="Proteomes" id="UP001595901"/>
    </source>
</evidence>
<evidence type="ECO:0000259" key="2">
    <source>
        <dbReference type="Pfam" id="PF00296"/>
    </source>
</evidence>
<dbReference type="InterPro" id="IPR019949">
    <property type="entry name" value="CmoO-like"/>
</dbReference>
<dbReference type="PANTHER" id="PTHR30137">
    <property type="entry name" value="LUCIFERASE-LIKE MONOOXYGENASE"/>
    <property type="match status" value="1"/>
</dbReference>
<feature type="domain" description="Luciferase-like" evidence="2">
    <location>
        <begin position="1"/>
        <end position="313"/>
    </location>
</feature>
<dbReference type="InterPro" id="IPR050766">
    <property type="entry name" value="Bact_Lucif_Oxidored"/>
</dbReference>
<dbReference type="PANTHER" id="PTHR30137:SF6">
    <property type="entry name" value="LUCIFERASE-LIKE MONOOXYGENASE"/>
    <property type="match status" value="1"/>
</dbReference>
<dbReference type="Gene3D" id="3.20.20.30">
    <property type="entry name" value="Luciferase-like domain"/>
    <property type="match status" value="1"/>
</dbReference>
<dbReference type="Proteomes" id="UP001595901">
    <property type="component" value="Unassembled WGS sequence"/>
</dbReference>
<dbReference type="SUPFAM" id="SSF51679">
    <property type="entry name" value="Bacterial luciferase-like"/>
    <property type="match status" value="1"/>
</dbReference>
<dbReference type="InterPro" id="IPR011251">
    <property type="entry name" value="Luciferase-like_dom"/>
</dbReference>
<keyword evidence="4" id="KW-1185">Reference proteome</keyword>
<organism evidence="3 4">
    <name type="scientific">Streptococcus dentapri</name>
    <dbReference type="NCBI Taxonomy" id="573564"/>
    <lineage>
        <taxon>Bacteria</taxon>
        <taxon>Bacillati</taxon>
        <taxon>Bacillota</taxon>
        <taxon>Bacilli</taxon>
        <taxon>Lactobacillales</taxon>
        <taxon>Streptococcaceae</taxon>
        <taxon>Streptococcus</taxon>
    </lineage>
</organism>
<accession>A0ABV8D2D3</accession>
<dbReference type="InterPro" id="IPR036661">
    <property type="entry name" value="Luciferase-like_sf"/>
</dbReference>
<dbReference type="EMBL" id="JBHSAC010000055">
    <property type="protein sequence ID" value="MFC3932470.1"/>
    <property type="molecule type" value="Genomic_DNA"/>
</dbReference>
<proteinExistence type="predicted"/>